<feature type="transmembrane region" description="Helical" evidence="6">
    <location>
        <begin position="388"/>
        <end position="409"/>
    </location>
</feature>
<evidence type="ECO:0000256" key="5">
    <source>
        <dbReference type="ARBA" id="ARBA00023136"/>
    </source>
</evidence>
<dbReference type="PANTHER" id="PTHR43243:SF4">
    <property type="entry name" value="CATIONIC AMINO ACID TRANSPORTER 4"/>
    <property type="match status" value="1"/>
</dbReference>
<dbReference type="Gene3D" id="1.20.1740.10">
    <property type="entry name" value="Amino acid/polyamine transporter I"/>
    <property type="match status" value="1"/>
</dbReference>
<dbReference type="AlphaFoldDB" id="A0A838L890"/>
<dbReference type="Pfam" id="PF13520">
    <property type="entry name" value="AA_permease_2"/>
    <property type="match status" value="1"/>
</dbReference>
<keyword evidence="2" id="KW-0813">Transport</keyword>
<dbReference type="PIRSF" id="PIRSF006060">
    <property type="entry name" value="AA_transporter"/>
    <property type="match status" value="1"/>
</dbReference>
<proteinExistence type="predicted"/>
<sequence>MSLWGPLKPIEAPPADAAHKLHRTLGWPHLVALGVGAIVGTGILTLIGTGAGLAGPGVILSFLIAGLVCAAAALAYAELATMIPQSGSAYTYSYVAVGETIAWIVGWSLILEYSVVCSTVAVGWSGYFTGFMDGMGWTIPKALANGPELGGVINLPAVAIIAVVAGLLLVGTRESATLNTILVALKIAALAMFVAVALPHFDAANFHPFFPNGVLPHAGPDPLHPDKLIKLGVLPAASIIFFAFYGFDAVSTAAEEAKDPGRDMTIGIVGSMAACVVIYMVIAATAIGAAPVASFAQSAEPLALILRSFGSTTAAKVFGAVAIIALPTVILAFLFGQTRIFFVMARDRLLPEGLGRVHPKSGVPVAVTIGTAIIVAAIAAFLPLAEIAALANAGTLCAFVAVCVSMVVLRKRDPGRKRVFRVPAASLVAVIGVVGCLLLFATLPVGTQVRFFVWNAIGLVVYFAYARSRSAAARP</sequence>
<evidence type="ECO:0000256" key="4">
    <source>
        <dbReference type="ARBA" id="ARBA00022989"/>
    </source>
</evidence>
<comment type="caution">
    <text evidence="7">The sequence shown here is derived from an EMBL/GenBank/DDBJ whole genome shotgun (WGS) entry which is preliminary data.</text>
</comment>
<dbReference type="GO" id="GO:0015171">
    <property type="term" value="F:amino acid transmembrane transporter activity"/>
    <property type="evidence" value="ECO:0007669"/>
    <property type="project" value="TreeGrafter"/>
</dbReference>
<keyword evidence="4 6" id="KW-1133">Transmembrane helix</keyword>
<dbReference type="InterPro" id="IPR002293">
    <property type="entry name" value="AA/rel_permease1"/>
</dbReference>
<name>A0A838L890_9SPHN</name>
<evidence type="ECO:0000313" key="8">
    <source>
        <dbReference type="Proteomes" id="UP000570166"/>
    </source>
</evidence>
<evidence type="ECO:0000256" key="1">
    <source>
        <dbReference type="ARBA" id="ARBA00004141"/>
    </source>
</evidence>
<reference evidence="7 8" key="1">
    <citation type="submission" date="2020-07" db="EMBL/GenBank/DDBJ databases">
        <authorList>
            <person name="Sun Q."/>
        </authorList>
    </citation>
    <scope>NUCLEOTIDE SEQUENCE [LARGE SCALE GENOMIC DNA]</scope>
    <source>
        <strain evidence="7 8">CGMCC 1.13654</strain>
    </source>
</reference>
<feature type="transmembrane region" description="Helical" evidence="6">
    <location>
        <begin position="268"/>
        <end position="297"/>
    </location>
</feature>
<feature type="transmembrane region" description="Helical" evidence="6">
    <location>
        <begin position="449"/>
        <end position="466"/>
    </location>
</feature>
<feature type="transmembrane region" description="Helical" evidence="6">
    <location>
        <begin position="182"/>
        <end position="201"/>
    </location>
</feature>
<feature type="transmembrane region" description="Helical" evidence="6">
    <location>
        <begin position="317"/>
        <end position="342"/>
    </location>
</feature>
<organism evidence="7 8">
    <name type="scientific">Sphingomonas chungangi</name>
    <dbReference type="NCBI Taxonomy" id="2683589"/>
    <lineage>
        <taxon>Bacteria</taxon>
        <taxon>Pseudomonadati</taxon>
        <taxon>Pseudomonadota</taxon>
        <taxon>Alphaproteobacteria</taxon>
        <taxon>Sphingomonadales</taxon>
        <taxon>Sphingomonadaceae</taxon>
        <taxon>Sphingomonas</taxon>
    </lineage>
</organism>
<evidence type="ECO:0000313" key="7">
    <source>
        <dbReference type="EMBL" id="MBA2934942.1"/>
    </source>
</evidence>
<evidence type="ECO:0000256" key="3">
    <source>
        <dbReference type="ARBA" id="ARBA00022692"/>
    </source>
</evidence>
<keyword evidence="8" id="KW-1185">Reference proteome</keyword>
<feature type="transmembrane region" description="Helical" evidence="6">
    <location>
        <begin position="149"/>
        <end position="170"/>
    </location>
</feature>
<evidence type="ECO:0000256" key="2">
    <source>
        <dbReference type="ARBA" id="ARBA00022448"/>
    </source>
</evidence>
<comment type="subcellular location">
    <subcellularLocation>
        <location evidence="1">Membrane</location>
        <topology evidence="1">Multi-pass membrane protein</topology>
    </subcellularLocation>
</comment>
<keyword evidence="5 6" id="KW-0472">Membrane</keyword>
<dbReference type="RefSeq" id="WP_160366711.1">
    <property type="nucleotide sequence ID" value="NZ_JACEIB010000007.1"/>
</dbReference>
<feature type="transmembrane region" description="Helical" evidence="6">
    <location>
        <begin position="363"/>
        <end position="382"/>
    </location>
</feature>
<feature type="transmembrane region" description="Helical" evidence="6">
    <location>
        <begin position="57"/>
        <end position="77"/>
    </location>
</feature>
<dbReference type="Proteomes" id="UP000570166">
    <property type="component" value="Unassembled WGS sequence"/>
</dbReference>
<dbReference type="PANTHER" id="PTHR43243">
    <property type="entry name" value="INNER MEMBRANE TRANSPORTER YGJI-RELATED"/>
    <property type="match status" value="1"/>
</dbReference>
<gene>
    <name evidence="7" type="ORF">HZF05_12620</name>
</gene>
<evidence type="ECO:0000256" key="6">
    <source>
        <dbReference type="SAM" id="Phobius"/>
    </source>
</evidence>
<dbReference type="GO" id="GO:0016020">
    <property type="term" value="C:membrane"/>
    <property type="evidence" value="ECO:0007669"/>
    <property type="project" value="UniProtKB-SubCell"/>
</dbReference>
<feature type="transmembrane region" description="Helical" evidence="6">
    <location>
        <begin position="89"/>
        <end position="110"/>
    </location>
</feature>
<keyword evidence="3 6" id="KW-0812">Transmembrane</keyword>
<feature type="transmembrane region" description="Helical" evidence="6">
    <location>
        <begin position="228"/>
        <end position="247"/>
    </location>
</feature>
<accession>A0A838L890</accession>
<feature type="transmembrane region" description="Helical" evidence="6">
    <location>
        <begin position="30"/>
        <end position="51"/>
    </location>
</feature>
<feature type="transmembrane region" description="Helical" evidence="6">
    <location>
        <begin position="421"/>
        <end position="443"/>
    </location>
</feature>
<protein>
    <submittedName>
        <fullName evidence="7">Amino acid permease</fullName>
    </submittedName>
</protein>
<dbReference type="EMBL" id="JACEIB010000007">
    <property type="protein sequence ID" value="MBA2934942.1"/>
    <property type="molecule type" value="Genomic_DNA"/>
</dbReference>